<keyword evidence="3" id="KW-1185">Reference proteome</keyword>
<dbReference type="InterPro" id="IPR011701">
    <property type="entry name" value="MFS"/>
</dbReference>
<dbReference type="PANTHER" id="PTHR11360:SF309">
    <property type="entry name" value="MONOCARBOXYLATE TRANSPORTER 7-LIKE PROTEIN"/>
    <property type="match status" value="1"/>
</dbReference>
<feature type="transmembrane region" description="Helical" evidence="1">
    <location>
        <begin position="470"/>
        <end position="492"/>
    </location>
</feature>
<name>A0A653BJP3_CALMS</name>
<feature type="transmembrane region" description="Helical" evidence="1">
    <location>
        <begin position="356"/>
        <end position="374"/>
    </location>
</feature>
<keyword evidence="1" id="KW-0812">Transmembrane</keyword>
<feature type="transmembrane region" description="Helical" evidence="1">
    <location>
        <begin position="381"/>
        <end position="397"/>
    </location>
</feature>
<evidence type="ECO:0008006" key="4">
    <source>
        <dbReference type="Google" id="ProtNLM"/>
    </source>
</evidence>
<dbReference type="Pfam" id="PF07690">
    <property type="entry name" value="MFS_1"/>
    <property type="match status" value="1"/>
</dbReference>
<evidence type="ECO:0000256" key="1">
    <source>
        <dbReference type="SAM" id="Phobius"/>
    </source>
</evidence>
<feature type="transmembrane region" description="Helical" evidence="1">
    <location>
        <begin position="69"/>
        <end position="86"/>
    </location>
</feature>
<sequence length="501" mass="55282">MECVPKNAKKIEVIFELVPPEGGWGHIITLAVIVMNLVTLVPLAAFGLVFGSFLAAVGDETVGTTLSNGAYNTVQSFTGIVSSILLQKFSYRTVGLLGAMFFCAGAIGTVYMNSLTEFIVCFGIIQGFGSGLMIPATFTALNSFFNKKLNLMMGIAQAVIILATVIFPPIVTVMTKHLGFRNALMVLAGMAFLNFPAMAVLEPVQKYMKKIPVGVSPNWVRPLLQKSESLCEDVIRKQTKPLLGETEEGQPRLSFVQHRLSSGNILLPEKRVSIVSLGDRARSVVTVDVDEEKEDAQKCRPSQLIDLSLLKDLKYLNIAVGLALSYSADVCFISIIPSVLKNSAFQEHDVSMMMTAYFGSDLVCRIIYSIVCGLMKVRNKHVFLAGSIFSAIFRFLLTMNSGYWWTMITLAVQGFLRCFIQTPLPLVISEEYHDNFSTAFSLFMVVCGFINLLFGPLMSYIKSVTGSDVMVIHLLTLAFSFCGVSWSSEMFYKKIKKMTKR</sequence>
<feature type="transmembrane region" description="Helical" evidence="1">
    <location>
        <begin position="118"/>
        <end position="139"/>
    </location>
</feature>
<feature type="transmembrane region" description="Helical" evidence="1">
    <location>
        <begin position="315"/>
        <end position="336"/>
    </location>
</feature>
<dbReference type="AlphaFoldDB" id="A0A653BJP3"/>
<protein>
    <recommendedName>
        <fullName evidence="4">Major facilitator superfamily (MFS) profile domain-containing protein</fullName>
    </recommendedName>
</protein>
<feature type="transmembrane region" description="Helical" evidence="1">
    <location>
        <begin position="403"/>
        <end position="420"/>
    </location>
</feature>
<dbReference type="Proteomes" id="UP000410492">
    <property type="component" value="Unassembled WGS sequence"/>
</dbReference>
<dbReference type="SUPFAM" id="SSF103473">
    <property type="entry name" value="MFS general substrate transporter"/>
    <property type="match status" value="1"/>
</dbReference>
<feature type="transmembrane region" description="Helical" evidence="1">
    <location>
        <begin position="151"/>
        <end position="171"/>
    </location>
</feature>
<evidence type="ECO:0000313" key="3">
    <source>
        <dbReference type="Proteomes" id="UP000410492"/>
    </source>
</evidence>
<dbReference type="InterPro" id="IPR050327">
    <property type="entry name" value="Proton-linked_MCT"/>
</dbReference>
<dbReference type="EMBL" id="CAACVG010001873">
    <property type="protein sequence ID" value="VEN35803.1"/>
    <property type="molecule type" value="Genomic_DNA"/>
</dbReference>
<dbReference type="OrthoDB" id="6499973at2759"/>
<feature type="transmembrane region" description="Helical" evidence="1">
    <location>
        <begin position="183"/>
        <end position="201"/>
    </location>
</feature>
<feature type="transmembrane region" description="Helical" evidence="1">
    <location>
        <begin position="440"/>
        <end position="458"/>
    </location>
</feature>
<keyword evidence="1" id="KW-0472">Membrane</keyword>
<dbReference type="Gene3D" id="1.20.1250.20">
    <property type="entry name" value="MFS general substrate transporter like domains"/>
    <property type="match status" value="1"/>
</dbReference>
<reference evidence="2 3" key="1">
    <citation type="submission" date="2019-01" db="EMBL/GenBank/DDBJ databases">
        <authorList>
            <person name="Sayadi A."/>
        </authorList>
    </citation>
    <scope>NUCLEOTIDE SEQUENCE [LARGE SCALE GENOMIC DNA]</scope>
</reference>
<evidence type="ECO:0000313" key="2">
    <source>
        <dbReference type="EMBL" id="VEN35803.1"/>
    </source>
</evidence>
<feature type="transmembrane region" description="Helical" evidence="1">
    <location>
        <begin position="27"/>
        <end position="57"/>
    </location>
</feature>
<organism evidence="2 3">
    <name type="scientific">Callosobruchus maculatus</name>
    <name type="common">Southern cowpea weevil</name>
    <name type="synonym">Pulse bruchid</name>
    <dbReference type="NCBI Taxonomy" id="64391"/>
    <lineage>
        <taxon>Eukaryota</taxon>
        <taxon>Metazoa</taxon>
        <taxon>Ecdysozoa</taxon>
        <taxon>Arthropoda</taxon>
        <taxon>Hexapoda</taxon>
        <taxon>Insecta</taxon>
        <taxon>Pterygota</taxon>
        <taxon>Neoptera</taxon>
        <taxon>Endopterygota</taxon>
        <taxon>Coleoptera</taxon>
        <taxon>Polyphaga</taxon>
        <taxon>Cucujiformia</taxon>
        <taxon>Chrysomeloidea</taxon>
        <taxon>Chrysomelidae</taxon>
        <taxon>Bruchinae</taxon>
        <taxon>Bruchini</taxon>
        <taxon>Callosobruchus</taxon>
    </lineage>
</organism>
<dbReference type="PANTHER" id="PTHR11360">
    <property type="entry name" value="MONOCARBOXYLATE TRANSPORTER"/>
    <property type="match status" value="1"/>
</dbReference>
<gene>
    <name evidence="2" type="ORF">CALMAC_LOCUS1605</name>
</gene>
<dbReference type="GO" id="GO:0008028">
    <property type="term" value="F:monocarboxylic acid transmembrane transporter activity"/>
    <property type="evidence" value="ECO:0007669"/>
    <property type="project" value="TreeGrafter"/>
</dbReference>
<proteinExistence type="predicted"/>
<feature type="transmembrane region" description="Helical" evidence="1">
    <location>
        <begin position="93"/>
        <end position="112"/>
    </location>
</feature>
<dbReference type="InterPro" id="IPR036259">
    <property type="entry name" value="MFS_trans_sf"/>
</dbReference>
<keyword evidence="1" id="KW-1133">Transmembrane helix</keyword>
<accession>A0A653BJP3</accession>